<reference evidence="3 4" key="1">
    <citation type="submission" date="2013-07" db="EMBL/GenBank/DDBJ databases">
        <authorList>
            <person name="Stoco P.H."/>
            <person name="Wagner G."/>
            <person name="Gerber A."/>
            <person name="Zaha A."/>
            <person name="Thompson C."/>
            <person name="Bartholomeu D.C."/>
            <person name="Luckemeyer D.D."/>
            <person name="Bahia D."/>
            <person name="Loreto E."/>
            <person name="Prestes E.B."/>
            <person name="Lima F.M."/>
            <person name="Rodrigues-Luiz G."/>
            <person name="Vallejo G.A."/>
            <person name="Filho J.F."/>
            <person name="Monteiro K.M."/>
            <person name="Tyler K.M."/>
            <person name="de Almeida L.G."/>
            <person name="Ortiz M.F."/>
            <person name="Siervo M.A."/>
            <person name="de Moraes M.H."/>
            <person name="Cunha O.L."/>
            <person name="Mendonca-Neto R."/>
            <person name="Silva R."/>
            <person name="Teixeira S.M."/>
            <person name="Murta S.M."/>
            <person name="Sincero T.C."/>
            <person name="Mendes T.A."/>
            <person name="Urmenyi T.P."/>
            <person name="Silva V.G."/>
            <person name="da Rocha W.D."/>
            <person name="Andersson B."/>
            <person name="Romanha A.J."/>
            <person name="Steindel M."/>
            <person name="de Vasconcelos A.T."/>
            <person name="Grisard E.C."/>
        </authorList>
    </citation>
    <scope>NUCLEOTIDE SEQUENCE [LARGE SCALE GENOMIC DNA]</scope>
    <source>
        <strain evidence="3 4">SC58</strain>
    </source>
</reference>
<dbReference type="VEuPathDB" id="TriTrypDB:TRSC58_01996"/>
<dbReference type="AlphaFoldDB" id="A0A061J5X4"/>
<keyword evidence="2" id="KW-1133">Transmembrane helix</keyword>
<feature type="compositionally biased region" description="Low complexity" evidence="1">
    <location>
        <begin position="18"/>
        <end position="27"/>
    </location>
</feature>
<dbReference type="EMBL" id="AUPL01001996">
    <property type="protein sequence ID" value="ESL10274.1"/>
    <property type="molecule type" value="Genomic_DNA"/>
</dbReference>
<keyword evidence="4" id="KW-1185">Reference proteome</keyword>
<evidence type="ECO:0000313" key="4">
    <source>
        <dbReference type="Proteomes" id="UP000031737"/>
    </source>
</evidence>
<evidence type="ECO:0000256" key="1">
    <source>
        <dbReference type="SAM" id="MobiDB-lite"/>
    </source>
</evidence>
<accession>A0A061J5X4</accession>
<dbReference type="Proteomes" id="UP000031737">
    <property type="component" value="Unassembled WGS sequence"/>
</dbReference>
<feature type="region of interest" description="Disordered" evidence="1">
    <location>
        <begin position="1"/>
        <end position="38"/>
    </location>
</feature>
<proteinExistence type="predicted"/>
<evidence type="ECO:0000313" key="3">
    <source>
        <dbReference type="EMBL" id="ESL10274.1"/>
    </source>
</evidence>
<feature type="transmembrane region" description="Helical" evidence="2">
    <location>
        <begin position="59"/>
        <end position="76"/>
    </location>
</feature>
<organism evidence="3 4">
    <name type="scientific">Trypanosoma rangeli SC58</name>
    <dbReference type="NCBI Taxonomy" id="429131"/>
    <lineage>
        <taxon>Eukaryota</taxon>
        <taxon>Discoba</taxon>
        <taxon>Euglenozoa</taxon>
        <taxon>Kinetoplastea</taxon>
        <taxon>Metakinetoplastina</taxon>
        <taxon>Trypanosomatida</taxon>
        <taxon>Trypanosomatidae</taxon>
        <taxon>Trypanosoma</taxon>
        <taxon>Herpetosoma</taxon>
    </lineage>
</organism>
<gene>
    <name evidence="3" type="ORF">TRSC58_01996</name>
</gene>
<protein>
    <submittedName>
        <fullName evidence="3">Uncharacterized protein</fullName>
    </submittedName>
</protein>
<keyword evidence="2" id="KW-0812">Transmembrane</keyword>
<sequence>MTVDSTSGSGDGAGGSGKSTTTTKKPSIANAVPPPKKNPHLLRLATFYNTRIPLGIREFVFLGPLLLITFGIAYYIPVLVPVEKFTQGITPNTMPMADYTLEPMYDKHGELKGYRRILRHHGEKGGTA</sequence>
<comment type="caution">
    <text evidence="3">The sequence shown here is derived from an EMBL/GenBank/DDBJ whole genome shotgun (WGS) entry which is preliminary data.</text>
</comment>
<name>A0A061J5X4_TRYRA</name>
<keyword evidence="2" id="KW-0472">Membrane</keyword>
<dbReference type="OrthoDB" id="269392at2759"/>
<evidence type="ECO:0000256" key="2">
    <source>
        <dbReference type="SAM" id="Phobius"/>
    </source>
</evidence>